<gene>
    <name evidence="1" type="ORF">PYX00_011512</name>
</gene>
<organism evidence="1">
    <name type="scientific">Menopon gallinae</name>
    <name type="common">poultry shaft louse</name>
    <dbReference type="NCBI Taxonomy" id="328185"/>
    <lineage>
        <taxon>Eukaryota</taxon>
        <taxon>Metazoa</taxon>
        <taxon>Ecdysozoa</taxon>
        <taxon>Arthropoda</taxon>
        <taxon>Hexapoda</taxon>
        <taxon>Insecta</taxon>
        <taxon>Pterygota</taxon>
        <taxon>Neoptera</taxon>
        <taxon>Paraneoptera</taxon>
        <taxon>Psocodea</taxon>
        <taxon>Troctomorpha</taxon>
        <taxon>Phthiraptera</taxon>
        <taxon>Amblycera</taxon>
        <taxon>Menoponidae</taxon>
        <taxon>Menopon</taxon>
    </lineage>
</organism>
<comment type="caution">
    <text evidence="1">The sequence shown here is derived from an EMBL/GenBank/DDBJ whole genome shotgun (WGS) entry which is preliminary data.</text>
</comment>
<sequence>MAVACVSVHRKVAEKSRSASLKAMHTINARKRSDRTPFQKLHSPMPAEPGFCSTAGVLREANLLLPLPSDTSGSREGHMAEVMGSRGAAHARMFALELLREHIGAYGIVVHAGGGRATLCVTDVDECPPTSRVCVDDASRVRVLGGAMASAMQEDAHFLLE</sequence>
<protein>
    <submittedName>
        <fullName evidence="1">Uncharacterized protein</fullName>
    </submittedName>
</protein>
<dbReference type="AlphaFoldDB" id="A0AAW2H809"/>
<evidence type="ECO:0000313" key="1">
    <source>
        <dbReference type="EMBL" id="KAL0265797.1"/>
    </source>
</evidence>
<reference evidence="1" key="1">
    <citation type="journal article" date="2024" name="Gigascience">
        <title>Chromosome-level genome of the poultry shaft louse Menopon gallinae provides insight into the host-switching and adaptive evolution of parasitic lice.</title>
        <authorList>
            <person name="Xu Y."/>
            <person name="Ma L."/>
            <person name="Liu S."/>
            <person name="Liang Y."/>
            <person name="Liu Q."/>
            <person name="He Z."/>
            <person name="Tian L."/>
            <person name="Duan Y."/>
            <person name="Cai W."/>
            <person name="Li H."/>
            <person name="Song F."/>
        </authorList>
    </citation>
    <scope>NUCLEOTIDE SEQUENCE</scope>
    <source>
        <strain evidence="1">Cailab_2023a</strain>
    </source>
</reference>
<name>A0AAW2H809_9NEOP</name>
<accession>A0AAW2H809</accession>
<dbReference type="EMBL" id="JARGDH010000006">
    <property type="protein sequence ID" value="KAL0265797.1"/>
    <property type="molecule type" value="Genomic_DNA"/>
</dbReference>
<proteinExistence type="predicted"/>